<dbReference type="InterPro" id="IPR039702">
    <property type="entry name" value="FPS1-like"/>
</dbReference>
<dbReference type="PANTHER" id="PTHR11525">
    <property type="entry name" value="FARNESYL-PYROPHOSPHATE SYNTHETASE"/>
    <property type="match status" value="1"/>
</dbReference>
<reference evidence="9" key="3">
    <citation type="submission" date="2020-05" db="UniProtKB">
        <authorList>
            <consortium name="EnsemblMetazoa"/>
        </authorList>
    </citation>
    <scope>IDENTIFICATION</scope>
    <source>
        <strain evidence="9">Jacobina</strain>
    </source>
</reference>
<dbReference type="OrthoDB" id="10257492at2759"/>
<dbReference type="PROSITE" id="PS00723">
    <property type="entry name" value="POLYPRENYL_SYNTHASE_1"/>
    <property type="match status" value="1"/>
</dbReference>
<evidence type="ECO:0000256" key="5">
    <source>
        <dbReference type="ARBA" id="ARBA00033740"/>
    </source>
</evidence>
<dbReference type="Proteomes" id="UP000092461">
    <property type="component" value="Unassembled WGS sequence"/>
</dbReference>
<dbReference type="VEuPathDB" id="VectorBase:LLOJ001238"/>
<dbReference type="PANTHER" id="PTHR11525:SF0">
    <property type="entry name" value="FARNESYL PYROPHOSPHATE SYNTHASE"/>
    <property type="match status" value="1"/>
</dbReference>
<keyword evidence="4" id="KW-0460">Magnesium</keyword>
<evidence type="ECO:0000256" key="7">
    <source>
        <dbReference type="RuleBase" id="RU004466"/>
    </source>
</evidence>
<evidence type="ECO:0000313" key="9">
    <source>
        <dbReference type="EnsemblMetazoa" id="LLOJ001238-PA"/>
    </source>
</evidence>
<dbReference type="SUPFAM" id="SSF48576">
    <property type="entry name" value="Terpenoid synthases"/>
    <property type="match status" value="1"/>
</dbReference>
<dbReference type="InterPro" id="IPR008949">
    <property type="entry name" value="Isoprenoid_synthase_dom_sf"/>
</dbReference>
<dbReference type="GO" id="GO:0042811">
    <property type="term" value="P:pheromone biosynthetic process"/>
    <property type="evidence" value="ECO:0007669"/>
    <property type="project" value="UniProtKB-ARBA"/>
</dbReference>
<name>A0A1B0GHE8_LUTLO</name>
<evidence type="ECO:0000256" key="4">
    <source>
        <dbReference type="ARBA" id="ARBA00022842"/>
    </source>
</evidence>
<comment type="similarity">
    <text evidence="7">Belongs to the FPP/GGPP synthase family.</text>
</comment>
<evidence type="ECO:0000256" key="2">
    <source>
        <dbReference type="ARBA" id="ARBA00022679"/>
    </source>
</evidence>
<dbReference type="InterPro" id="IPR000092">
    <property type="entry name" value="Polyprenyl_synt"/>
</dbReference>
<dbReference type="VEuPathDB" id="VectorBase:LLONM1_007822"/>
<dbReference type="InterPro" id="IPR033749">
    <property type="entry name" value="Polyprenyl_synt_CS"/>
</dbReference>
<dbReference type="GeneID" id="129787861"/>
<dbReference type="RefSeq" id="XP_055679662.1">
    <property type="nucleotide sequence ID" value="XM_055823687.1"/>
</dbReference>
<keyword evidence="10" id="KW-1185">Reference proteome</keyword>
<dbReference type="GO" id="GO:0004337">
    <property type="term" value="F:(2E,6E)-farnesyl diphosphate synthase activity"/>
    <property type="evidence" value="ECO:0007669"/>
    <property type="project" value="TreeGrafter"/>
</dbReference>
<evidence type="ECO:0000313" key="10">
    <source>
        <dbReference type="Proteomes" id="UP000092461"/>
    </source>
</evidence>
<comment type="pathway">
    <text evidence="5">Pheromone biosynthesis.</text>
</comment>
<keyword evidence="3" id="KW-0479">Metal-binding</keyword>
<dbReference type="SFLD" id="SFLDS00005">
    <property type="entry name" value="Isoprenoid_Synthase_Type_I"/>
    <property type="match status" value="1"/>
</dbReference>
<dbReference type="Gene3D" id="1.10.600.10">
    <property type="entry name" value="Farnesyl Diphosphate Synthase"/>
    <property type="match status" value="1"/>
</dbReference>
<dbReference type="GO" id="GO:0005737">
    <property type="term" value="C:cytoplasm"/>
    <property type="evidence" value="ECO:0007669"/>
    <property type="project" value="TreeGrafter"/>
</dbReference>
<evidence type="ECO:0000313" key="8">
    <source>
        <dbReference type="EMBL" id="MBC1175524.1"/>
    </source>
</evidence>
<dbReference type="EnsemblMetazoa" id="LLOJ001238-RA">
    <property type="protein sequence ID" value="LLOJ001238-PA"/>
    <property type="gene ID" value="LLOJ001238"/>
</dbReference>
<sequence>MVMDAFAEMAPKAALTEANRALSIFLGWCFEVFHGFSIILDDIIDGSTTRRGKSCWYKLDDVRMTAINDGILLQALVYEVLKKKFGSMQCYGGLQEAFHKAILISSMGENMELSTMHQDVLTFTMEQVRRIATKKTAHSSIYTPTELALNLIDSRNLQALKDAKNVLYEIGIFMQNQDDFLDCYGDPAVTGKVGTDIQDNKCTWLVAAFLERANEAQKEILKETYGKKDEKSVQIVKQLYEDVGLRKVFRTYEDSSYRKIKEDIQQVKGIPQRLYQNLMDKFYKRKF</sequence>
<dbReference type="KEGG" id="lll:129787861"/>
<dbReference type="GO" id="GO:0004161">
    <property type="term" value="F:dimethylallyltranstransferase activity"/>
    <property type="evidence" value="ECO:0007669"/>
    <property type="project" value="TreeGrafter"/>
</dbReference>
<keyword evidence="2 7" id="KW-0808">Transferase</keyword>
<evidence type="ECO:0000256" key="1">
    <source>
        <dbReference type="ARBA" id="ARBA00001946"/>
    </source>
</evidence>
<dbReference type="EMBL" id="GITU01006821">
    <property type="protein sequence ID" value="MBC1175524.1"/>
    <property type="molecule type" value="Transcribed_RNA"/>
</dbReference>
<accession>A0A1B0GHE8</accession>
<reference evidence="10" key="1">
    <citation type="submission" date="2012-05" db="EMBL/GenBank/DDBJ databases">
        <title>Whole Genome Assembly of Lutzomyia longipalpis.</title>
        <authorList>
            <person name="Richards S."/>
            <person name="Qu C."/>
            <person name="Dillon R."/>
            <person name="Worley K."/>
            <person name="Scherer S."/>
            <person name="Batterton M."/>
            <person name="Taylor A."/>
            <person name="Hawes A."/>
            <person name="Hernandez B."/>
            <person name="Kovar C."/>
            <person name="Mandapat C."/>
            <person name="Pham C."/>
            <person name="Qu C."/>
            <person name="Jing C."/>
            <person name="Bess C."/>
            <person name="Bandaranaike D."/>
            <person name="Ngo D."/>
            <person name="Ongeri F."/>
            <person name="Arias F."/>
            <person name="Lara F."/>
            <person name="Weissenberger G."/>
            <person name="Kamau G."/>
            <person name="Han H."/>
            <person name="Shen H."/>
            <person name="Dinh H."/>
            <person name="Khalil I."/>
            <person name="Jones J."/>
            <person name="Shafer J."/>
            <person name="Jayaseelan J."/>
            <person name="Quiroz J."/>
            <person name="Blankenburg K."/>
            <person name="Nguyen L."/>
            <person name="Jackson L."/>
            <person name="Francisco L."/>
            <person name="Tang L.-Y."/>
            <person name="Pu L.-L."/>
            <person name="Perales L."/>
            <person name="Lorensuhewa L."/>
            <person name="Munidasa M."/>
            <person name="Coyle M."/>
            <person name="Taylor M."/>
            <person name="Puazo M."/>
            <person name="Firestine M."/>
            <person name="Scheel M."/>
            <person name="Javaid M."/>
            <person name="Wang M."/>
            <person name="Li M."/>
            <person name="Tabassum N."/>
            <person name="Saada N."/>
            <person name="Osuji N."/>
            <person name="Aqrawi P."/>
            <person name="Fu Q."/>
            <person name="Thornton R."/>
            <person name="Raj R."/>
            <person name="Goodspeed R."/>
            <person name="Mata R."/>
            <person name="Najjar R."/>
            <person name="Gubbala S."/>
            <person name="Lee S."/>
            <person name="Denson S."/>
            <person name="Patil S."/>
            <person name="Macmil S."/>
            <person name="Qi S."/>
            <person name="Matskevitch T."/>
            <person name="Palculict T."/>
            <person name="Mathew T."/>
            <person name="Vee V."/>
            <person name="Velamala V."/>
            <person name="Korchina V."/>
            <person name="Cai W."/>
            <person name="Liu W."/>
            <person name="Dai W."/>
            <person name="Zou X."/>
            <person name="Zhu Y."/>
            <person name="Zhang Y."/>
            <person name="Wu Y.-Q."/>
            <person name="Xin Y."/>
            <person name="Nazarath L."/>
            <person name="Kovar C."/>
            <person name="Han Y."/>
            <person name="Muzny D."/>
            <person name="Gibbs R."/>
        </authorList>
    </citation>
    <scope>NUCLEOTIDE SEQUENCE [LARGE SCALE GENOMIC DNA]</scope>
    <source>
        <strain evidence="10">Jacobina</strain>
    </source>
</reference>
<reference evidence="8" key="2">
    <citation type="journal article" date="2020" name="BMC">
        <title>Leishmania infection induces a limited differential gene expression in the sand fly midgut.</title>
        <authorList>
            <person name="Coutinho-Abreu I.V."/>
            <person name="Serafim T.D."/>
            <person name="Meneses C."/>
            <person name="Kamhawi S."/>
            <person name="Oliveira F."/>
            <person name="Valenzuela J.G."/>
        </authorList>
    </citation>
    <scope>NUCLEOTIDE SEQUENCE</scope>
    <source>
        <strain evidence="8">Jacobina</strain>
        <tissue evidence="8">Midgut</tissue>
    </source>
</reference>
<dbReference type="GO" id="GO:0046872">
    <property type="term" value="F:metal ion binding"/>
    <property type="evidence" value="ECO:0007669"/>
    <property type="project" value="UniProtKB-KW"/>
</dbReference>
<dbReference type="GO" id="GO:0045337">
    <property type="term" value="P:farnesyl diphosphate biosynthetic process"/>
    <property type="evidence" value="ECO:0007669"/>
    <property type="project" value="TreeGrafter"/>
</dbReference>
<dbReference type="EMBL" id="AJWK01004538">
    <property type="status" value="NOT_ANNOTATED_CDS"/>
    <property type="molecule type" value="Genomic_DNA"/>
</dbReference>
<proteinExistence type="inferred from homology"/>
<evidence type="ECO:0000256" key="3">
    <source>
        <dbReference type="ARBA" id="ARBA00022723"/>
    </source>
</evidence>
<evidence type="ECO:0000256" key="6">
    <source>
        <dbReference type="ARBA" id="ARBA00034546"/>
    </source>
</evidence>
<dbReference type="Pfam" id="PF00348">
    <property type="entry name" value="polyprenyl_synt"/>
    <property type="match status" value="1"/>
</dbReference>
<protein>
    <recommendedName>
        <fullName evidence="6">Farnesyl pyrophosphate synthase</fullName>
    </recommendedName>
</protein>
<dbReference type="AlphaFoldDB" id="A0A1B0GHE8"/>
<organism evidence="9 10">
    <name type="scientific">Lutzomyia longipalpis</name>
    <name type="common">Sand fly</name>
    <dbReference type="NCBI Taxonomy" id="7200"/>
    <lineage>
        <taxon>Eukaryota</taxon>
        <taxon>Metazoa</taxon>
        <taxon>Ecdysozoa</taxon>
        <taxon>Arthropoda</taxon>
        <taxon>Hexapoda</taxon>
        <taxon>Insecta</taxon>
        <taxon>Pterygota</taxon>
        <taxon>Neoptera</taxon>
        <taxon>Endopterygota</taxon>
        <taxon>Diptera</taxon>
        <taxon>Nematocera</taxon>
        <taxon>Psychodoidea</taxon>
        <taxon>Psychodidae</taxon>
        <taxon>Lutzomyia</taxon>
        <taxon>Lutzomyia</taxon>
    </lineage>
</organism>
<comment type="cofactor">
    <cofactor evidence="1">
        <name>Mg(2+)</name>
        <dbReference type="ChEBI" id="CHEBI:18420"/>
    </cofactor>
</comment>